<protein>
    <submittedName>
        <fullName evidence="1">Uncharacterized protein</fullName>
    </submittedName>
</protein>
<dbReference type="GO" id="GO:0016651">
    <property type="term" value="F:oxidoreductase activity, acting on NAD(P)H"/>
    <property type="evidence" value="ECO:0007669"/>
    <property type="project" value="InterPro"/>
</dbReference>
<evidence type="ECO:0000313" key="1">
    <source>
        <dbReference type="EMBL" id="TBU65355.1"/>
    </source>
</evidence>
<keyword evidence="2" id="KW-1185">Reference proteome</keyword>
<dbReference type="InterPro" id="IPR011032">
    <property type="entry name" value="GroES-like_sf"/>
</dbReference>
<organism evidence="1 2">
    <name type="scientific">Dichomitus squalens</name>
    <dbReference type="NCBI Taxonomy" id="114155"/>
    <lineage>
        <taxon>Eukaryota</taxon>
        <taxon>Fungi</taxon>
        <taxon>Dikarya</taxon>
        <taxon>Basidiomycota</taxon>
        <taxon>Agaricomycotina</taxon>
        <taxon>Agaricomycetes</taxon>
        <taxon>Polyporales</taxon>
        <taxon>Polyporaceae</taxon>
        <taxon>Dichomitus</taxon>
    </lineage>
</organism>
<accession>A0A4Q9QCJ8</accession>
<dbReference type="Proteomes" id="UP000292082">
    <property type="component" value="Unassembled WGS sequence"/>
</dbReference>
<gene>
    <name evidence="1" type="ORF">BD310DRAFT_901911</name>
</gene>
<dbReference type="EMBL" id="ML145084">
    <property type="protein sequence ID" value="TBU65355.1"/>
    <property type="molecule type" value="Genomic_DNA"/>
</dbReference>
<dbReference type="PANTHER" id="PTHR45348">
    <property type="entry name" value="HYPOTHETICAL OXIDOREDUCTASE (EUROFUNG)"/>
    <property type="match status" value="1"/>
</dbReference>
<name>A0A4Q9QCJ8_9APHY</name>
<sequence>MDFLIGIPERYYLMELVLAKGHKVAIEDHPVPRVGGNDVVRTFSVAQIPTDWKLKVGKSVFTPKVGDQVAGCVHGCCLEDEGAYAEYIKTPADLVWVVPENTLDDDQAATPQLRVCDGPGLYWAATSVTRCTIRLVSAWLSHPRKFLERNGSLFGGSFELCPVCAAAEGIIHDIPAVGQCLIHLAHASDYKIVTTASPRNFDLVRIPWSRRGIRWQGSGGRGEDQEGDRRLHREGRRLHLGEYHSPAGGKVILVQYPEEGVTDREGVVLQRAYLCNISNFLRKFPKLVQEGVPKPLPVKIWEGGLSAIPDGPQQMREGNVSAQEIVRQGVE</sequence>
<dbReference type="AlphaFoldDB" id="A0A4Q9QCJ8"/>
<dbReference type="SUPFAM" id="SSF50129">
    <property type="entry name" value="GroES-like"/>
    <property type="match status" value="1"/>
</dbReference>
<dbReference type="PANTHER" id="PTHR45348:SF7">
    <property type="entry name" value="ZINC BINDING OXIDOREDUCTASE, PUTATIVE-RELATED"/>
    <property type="match status" value="1"/>
</dbReference>
<dbReference type="InterPro" id="IPR047122">
    <property type="entry name" value="Trans-enoyl_RdTase-like"/>
</dbReference>
<dbReference type="Gene3D" id="3.90.180.10">
    <property type="entry name" value="Medium-chain alcohol dehydrogenases, catalytic domain"/>
    <property type="match status" value="2"/>
</dbReference>
<proteinExistence type="predicted"/>
<evidence type="ECO:0000313" key="2">
    <source>
        <dbReference type="Proteomes" id="UP000292082"/>
    </source>
</evidence>
<reference evidence="1 2" key="1">
    <citation type="submission" date="2019-01" db="EMBL/GenBank/DDBJ databases">
        <title>Draft genome sequences of three monokaryotic isolates of the white-rot basidiomycete fungus Dichomitus squalens.</title>
        <authorList>
            <consortium name="DOE Joint Genome Institute"/>
            <person name="Lopez S.C."/>
            <person name="Andreopoulos B."/>
            <person name="Pangilinan J."/>
            <person name="Lipzen A."/>
            <person name="Riley R."/>
            <person name="Ahrendt S."/>
            <person name="Ng V."/>
            <person name="Barry K."/>
            <person name="Daum C."/>
            <person name="Grigoriev I.V."/>
            <person name="Hilden K.S."/>
            <person name="Makela M.R."/>
            <person name="de Vries R.P."/>
        </authorList>
    </citation>
    <scope>NUCLEOTIDE SEQUENCE [LARGE SCALE GENOMIC DNA]</scope>
    <source>
        <strain evidence="1 2">CBS 464.89</strain>
    </source>
</reference>
<dbReference type="Gene3D" id="3.40.50.720">
    <property type="entry name" value="NAD(P)-binding Rossmann-like Domain"/>
    <property type="match status" value="2"/>
</dbReference>